<dbReference type="Proteomes" id="UP000319627">
    <property type="component" value="Unassembled WGS sequence"/>
</dbReference>
<evidence type="ECO:0000313" key="2">
    <source>
        <dbReference type="EMBL" id="TWH76525.1"/>
    </source>
</evidence>
<feature type="transmembrane region" description="Helical" evidence="1">
    <location>
        <begin position="12"/>
        <end position="33"/>
    </location>
</feature>
<keyword evidence="1" id="KW-1133">Transmembrane helix</keyword>
<name>A0A562J153_9GAMM</name>
<dbReference type="EMBL" id="VLKG01000002">
    <property type="protein sequence ID" value="TWH76525.1"/>
    <property type="molecule type" value="Genomic_DNA"/>
</dbReference>
<organism evidence="2 3">
    <name type="scientific">Azomonas agilis</name>
    <dbReference type="NCBI Taxonomy" id="116849"/>
    <lineage>
        <taxon>Bacteria</taxon>
        <taxon>Pseudomonadati</taxon>
        <taxon>Pseudomonadota</taxon>
        <taxon>Gammaproteobacteria</taxon>
        <taxon>Pseudomonadales</taxon>
        <taxon>Pseudomonadaceae</taxon>
        <taxon>Azomonas</taxon>
    </lineage>
</organism>
<keyword evidence="1" id="KW-0472">Membrane</keyword>
<keyword evidence="3" id="KW-1185">Reference proteome</keyword>
<evidence type="ECO:0000256" key="1">
    <source>
        <dbReference type="SAM" id="Phobius"/>
    </source>
</evidence>
<protein>
    <submittedName>
        <fullName evidence="2">Uncharacterized protein</fullName>
    </submittedName>
</protein>
<keyword evidence="1" id="KW-0812">Transmembrane</keyword>
<reference evidence="2 3" key="1">
    <citation type="submission" date="2019-07" db="EMBL/GenBank/DDBJ databases">
        <title>Genomic Encyclopedia of Type Strains, Phase I: the one thousand microbial genomes (KMG-I) project.</title>
        <authorList>
            <person name="Kyrpides N."/>
        </authorList>
    </citation>
    <scope>NUCLEOTIDE SEQUENCE [LARGE SCALE GENOMIC DNA]</scope>
    <source>
        <strain evidence="2 3">DSM 375</strain>
    </source>
</reference>
<gene>
    <name evidence="2" type="ORF">LX59_00563</name>
</gene>
<dbReference type="AlphaFoldDB" id="A0A562J153"/>
<feature type="transmembrane region" description="Helical" evidence="1">
    <location>
        <begin position="39"/>
        <end position="58"/>
    </location>
</feature>
<evidence type="ECO:0000313" key="3">
    <source>
        <dbReference type="Proteomes" id="UP000319627"/>
    </source>
</evidence>
<accession>A0A562J153</accession>
<sequence length="87" mass="10006">MKLTYQLRGKHIIIILLALLGTLSFNQNFRSIFICYRSIILTVLFSLAGIAALVFFTIDYFSIDTCLDAGGRWIRELKICLYEKPIN</sequence>
<comment type="caution">
    <text evidence="2">The sequence shown here is derived from an EMBL/GenBank/DDBJ whole genome shotgun (WGS) entry which is preliminary data.</text>
</comment>
<proteinExistence type="predicted"/>